<name>A0AAP7N6M1_BACAM</name>
<evidence type="ECO:0000313" key="1">
    <source>
        <dbReference type="EMBL" id="OIK21121.1"/>
    </source>
</evidence>
<dbReference type="Pfam" id="PF14022">
    <property type="entry name" value="DUF4238"/>
    <property type="match status" value="1"/>
</dbReference>
<proteinExistence type="predicted"/>
<accession>A0AAP7N6M1</accession>
<dbReference type="AlphaFoldDB" id="A0AAP7N6M1"/>
<dbReference type="Proteomes" id="UP000180036">
    <property type="component" value="Unassembled WGS sequence"/>
</dbReference>
<protein>
    <recommendedName>
        <fullName evidence="3">DUF4238 domain-containing protein</fullName>
    </recommendedName>
</protein>
<sequence length="290" mass="34342">MEKRNHHYISQFYLKGFLDERVIPPREPSLWVYDKYLKKLKQKGTKNVANINGYYDLKLITGDITTEVEEFFAKKIETPSAIILKKILNQTVLSDEERIQFSHFIYFSLSRVPNFLNYMTWFHRNTERLKSLFDVSAETKEIVEETISAEELTTLELMIESSKIFVPLIYNMNWQFHIAPQHKYFLTSDNPVILNDPSQRKISPSFNGWNNPNIHLTFPLDSTMCLRGTWGRKRKPYVKASSEFIRAINFRTSFFATRYIFSSRQIEPPVLNGVFNYNLSDIYESKQNWE</sequence>
<gene>
    <name evidence="1" type="ORF">BKP66_05980</name>
</gene>
<dbReference type="RefSeq" id="WP_071347292.1">
    <property type="nucleotide sequence ID" value="NZ_MOEA01000002.1"/>
</dbReference>
<organism evidence="1 2">
    <name type="scientific">Bacillus amyloliquefaciens</name>
    <name type="common">Bacillus velezensis</name>
    <dbReference type="NCBI Taxonomy" id="1390"/>
    <lineage>
        <taxon>Bacteria</taxon>
        <taxon>Bacillati</taxon>
        <taxon>Bacillota</taxon>
        <taxon>Bacilli</taxon>
        <taxon>Bacillales</taxon>
        <taxon>Bacillaceae</taxon>
        <taxon>Bacillus</taxon>
        <taxon>Bacillus amyloliquefaciens group</taxon>
    </lineage>
</organism>
<comment type="caution">
    <text evidence="1">The sequence shown here is derived from an EMBL/GenBank/DDBJ whole genome shotgun (WGS) entry which is preliminary data.</text>
</comment>
<reference evidence="1 2" key="1">
    <citation type="submission" date="2016-10" db="EMBL/GenBank/DDBJ databases">
        <authorList>
            <person name="Marach S."/>
            <person name="Prathuangwong S."/>
            <person name="Takikawa Y."/>
            <person name="Dohra H."/>
        </authorList>
    </citation>
    <scope>NUCLEOTIDE SEQUENCE [LARGE SCALE GENOMIC DNA]</scope>
    <source>
        <strain evidence="1 2">K2</strain>
    </source>
</reference>
<dbReference type="InterPro" id="IPR025332">
    <property type="entry name" value="DUF4238"/>
</dbReference>
<dbReference type="EMBL" id="MOEA01000002">
    <property type="protein sequence ID" value="OIK21121.1"/>
    <property type="molecule type" value="Genomic_DNA"/>
</dbReference>
<evidence type="ECO:0000313" key="2">
    <source>
        <dbReference type="Proteomes" id="UP000180036"/>
    </source>
</evidence>
<evidence type="ECO:0008006" key="3">
    <source>
        <dbReference type="Google" id="ProtNLM"/>
    </source>
</evidence>